<reference evidence="1 2" key="1">
    <citation type="journal article" date="2014" name="Nat. Commun.">
        <title>Klebsormidium flaccidum genome reveals primary factors for plant terrestrial adaptation.</title>
        <authorList>
            <person name="Hori K."/>
            <person name="Maruyama F."/>
            <person name="Fujisawa T."/>
            <person name="Togashi T."/>
            <person name="Yamamoto N."/>
            <person name="Seo M."/>
            <person name="Sato S."/>
            <person name="Yamada T."/>
            <person name="Mori H."/>
            <person name="Tajima N."/>
            <person name="Moriyama T."/>
            <person name="Ikeuchi M."/>
            <person name="Watanabe M."/>
            <person name="Wada H."/>
            <person name="Kobayashi K."/>
            <person name="Saito M."/>
            <person name="Masuda T."/>
            <person name="Sasaki-Sekimoto Y."/>
            <person name="Mashiguchi K."/>
            <person name="Awai K."/>
            <person name="Shimojima M."/>
            <person name="Masuda S."/>
            <person name="Iwai M."/>
            <person name="Nobusawa T."/>
            <person name="Narise T."/>
            <person name="Kondo S."/>
            <person name="Saito H."/>
            <person name="Sato R."/>
            <person name="Murakawa M."/>
            <person name="Ihara Y."/>
            <person name="Oshima-Yamada Y."/>
            <person name="Ohtaka K."/>
            <person name="Satoh M."/>
            <person name="Sonobe K."/>
            <person name="Ishii M."/>
            <person name="Ohtani R."/>
            <person name="Kanamori-Sato M."/>
            <person name="Honoki R."/>
            <person name="Miyazaki D."/>
            <person name="Mochizuki H."/>
            <person name="Umetsu J."/>
            <person name="Higashi K."/>
            <person name="Shibata D."/>
            <person name="Kamiya Y."/>
            <person name="Sato N."/>
            <person name="Nakamura Y."/>
            <person name="Tabata S."/>
            <person name="Ida S."/>
            <person name="Kurokawa K."/>
            <person name="Ohta H."/>
        </authorList>
    </citation>
    <scope>NUCLEOTIDE SEQUENCE [LARGE SCALE GENOMIC DNA]</scope>
    <source>
        <strain evidence="1 2">NIES-2285</strain>
    </source>
</reference>
<proteinExistence type="predicted"/>
<feature type="non-terminal residue" evidence="1">
    <location>
        <position position="68"/>
    </location>
</feature>
<evidence type="ECO:0000313" key="1">
    <source>
        <dbReference type="EMBL" id="GAQ93581.1"/>
    </source>
</evidence>
<dbReference type="PANTHER" id="PTHR35135:SF3">
    <property type="entry name" value="OS05G0517800 PROTEIN"/>
    <property type="match status" value="1"/>
</dbReference>
<dbReference type="AlphaFoldDB" id="A0A1Y1IVZ1"/>
<organism evidence="1 2">
    <name type="scientific">Klebsormidium nitens</name>
    <name type="common">Green alga</name>
    <name type="synonym">Ulothrix nitens</name>
    <dbReference type="NCBI Taxonomy" id="105231"/>
    <lineage>
        <taxon>Eukaryota</taxon>
        <taxon>Viridiplantae</taxon>
        <taxon>Streptophyta</taxon>
        <taxon>Klebsormidiophyceae</taxon>
        <taxon>Klebsormidiales</taxon>
        <taxon>Klebsormidiaceae</taxon>
        <taxon>Klebsormidium</taxon>
    </lineage>
</organism>
<accession>A0A1Y1IVZ1</accession>
<dbReference type="EMBL" id="DF238625">
    <property type="protein sequence ID" value="GAQ93581.1"/>
    <property type="molecule type" value="Genomic_DNA"/>
</dbReference>
<evidence type="ECO:0000313" key="2">
    <source>
        <dbReference type="Proteomes" id="UP000054558"/>
    </source>
</evidence>
<dbReference type="PANTHER" id="PTHR35135">
    <property type="entry name" value="OS05G0517800 PROTEIN"/>
    <property type="match status" value="1"/>
</dbReference>
<gene>
    <name evidence="1" type="ORF">KFL_016760010</name>
</gene>
<name>A0A1Y1IVZ1_KLENI</name>
<keyword evidence="2" id="KW-1185">Reference proteome</keyword>
<protein>
    <submittedName>
        <fullName evidence="1">Uncharacterized protein</fullName>
    </submittedName>
</protein>
<sequence>MRWCNFRKAPKGCSNAPLTPDEFLAMRAGLPKNVQALVDLVTESAPCTSRACRACERVPKRPWMGTGL</sequence>
<dbReference type="Proteomes" id="UP000054558">
    <property type="component" value="Unassembled WGS sequence"/>
</dbReference>